<protein>
    <submittedName>
        <fullName evidence="1">Uncharacterized protein</fullName>
    </submittedName>
</protein>
<proteinExistence type="predicted"/>
<sequence>MYFLPLNHKLGQVAKIINRTQKRSGPLKNIQLYCNNIKCSRTWNYPFESAERAFQGGCCNLRSKAQNTVVL</sequence>
<reference evidence="1" key="1">
    <citation type="submission" date="2014-11" db="EMBL/GenBank/DDBJ databases">
        <authorList>
            <person name="Amaro Gonzalez C."/>
        </authorList>
    </citation>
    <scope>NUCLEOTIDE SEQUENCE</scope>
</reference>
<name>A0A0E9XEX5_ANGAN</name>
<reference evidence="1" key="2">
    <citation type="journal article" date="2015" name="Fish Shellfish Immunol.">
        <title>Early steps in the European eel (Anguilla anguilla)-Vibrio vulnificus interaction in the gills: Role of the RtxA13 toxin.</title>
        <authorList>
            <person name="Callol A."/>
            <person name="Pajuelo D."/>
            <person name="Ebbesson L."/>
            <person name="Teles M."/>
            <person name="MacKenzie S."/>
            <person name="Amaro C."/>
        </authorList>
    </citation>
    <scope>NUCLEOTIDE SEQUENCE</scope>
</reference>
<organism evidence="1">
    <name type="scientific">Anguilla anguilla</name>
    <name type="common">European freshwater eel</name>
    <name type="synonym">Muraena anguilla</name>
    <dbReference type="NCBI Taxonomy" id="7936"/>
    <lineage>
        <taxon>Eukaryota</taxon>
        <taxon>Metazoa</taxon>
        <taxon>Chordata</taxon>
        <taxon>Craniata</taxon>
        <taxon>Vertebrata</taxon>
        <taxon>Euteleostomi</taxon>
        <taxon>Actinopterygii</taxon>
        <taxon>Neopterygii</taxon>
        <taxon>Teleostei</taxon>
        <taxon>Anguilliformes</taxon>
        <taxon>Anguillidae</taxon>
        <taxon>Anguilla</taxon>
    </lineage>
</organism>
<dbReference type="EMBL" id="GBXM01007571">
    <property type="protein sequence ID" value="JAI01007.1"/>
    <property type="molecule type" value="Transcribed_RNA"/>
</dbReference>
<evidence type="ECO:0000313" key="1">
    <source>
        <dbReference type="EMBL" id="JAI01007.1"/>
    </source>
</evidence>
<dbReference type="AlphaFoldDB" id="A0A0E9XEX5"/>
<accession>A0A0E9XEX5</accession>